<reference evidence="1 2" key="1">
    <citation type="journal article" date="2016" name="BMC Genomics">
        <title>Comparative genomics reveals Cyclospora cayetanensis possesses coccidia-like metabolism and invasion components but unique surface antigens.</title>
        <authorList>
            <person name="Liu S."/>
            <person name="Wang L."/>
            <person name="Zheng H."/>
            <person name="Xu Z."/>
            <person name="Roellig D.M."/>
            <person name="Li N."/>
            <person name="Frace M.A."/>
            <person name="Tang K."/>
            <person name="Arrowood M.J."/>
            <person name="Moss D.M."/>
            <person name="Zhang L."/>
            <person name="Feng Y."/>
            <person name="Xiao L."/>
        </authorList>
    </citation>
    <scope>NUCLEOTIDE SEQUENCE [LARGE SCALE GENOMIC DNA]</scope>
    <source>
        <strain evidence="1 2">CHN_HEN01</strain>
    </source>
</reference>
<accession>A0A1D3D9A2</accession>
<dbReference type="GeneID" id="34618335"/>
<dbReference type="Proteomes" id="UP000095192">
    <property type="component" value="Unassembled WGS sequence"/>
</dbReference>
<dbReference type="VEuPathDB" id="ToxoDB:LOC34618335"/>
<dbReference type="EMBL" id="JROU02000207">
    <property type="protein sequence ID" value="OEH80036.1"/>
    <property type="molecule type" value="Genomic_DNA"/>
</dbReference>
<evidence type="ECO:0000313" key="1">
    <source>
        <dbReference type="EMBL" id="OEH80036.1"/>
    </source>
</evidence>
<dbReference type="VEuPathDB" id="ToxoDB:cyc_01310"/>
<dbReference type="AlphaFoldDB" id="A0A1D3D9A2"/>
<dbReference type="OrthoDB" id="332498at2759"/>
<comment type="caution">
    <text evidence="1">The sequence shown here is derived from an EMBL/GenBank/DDBJ whole genome shotgun (WGS) entry which is preliminary data.</text>
</comment>
<organism evidence="1 2">
    <name type="scientific">Cyclospora cayetanensis</name>
    <dbReference type="NCBI Taxonomy" id="88456"/>
    <lineage>
        <taxon>Eukaryota</taxon>
        <taxon>Sar</taxon>
        <taxon>Alveolata</taxon>
        <taxon>Apicomplexa</taxon>
        <taxon>Conoidasida</taxon>
        <taxon>Coccidia</taxon>
        <taxon>Eucoccidiorida</taxon>
        <taxon>Eimeriorina</taxon>
        <taxon>Eimeriidae</taxon>
        <taxon>Cyclospora</taxon>
    </lineage>
</organism>
<keyword evidence="2" id="KW-1185">Reference proteome</keyword>
<protein>
    <submittedName>
        <fullName evidence="1">Uncharacterized protein</fullName>
    </submittedName>
</protein>
<evidence type="ECO:0000313" key="2">
    <source>
        <dbReference type="Proteomes" id="UP000095192"/>
    </source>
</evidence>
<name>A0A1D3D9A2_9EIME</name>
<gene>
    <name evidence="1" type="ORF">cyc_01310</name>
</gene>
<proteinExistence type="predicted"/>
<sequence>MFVRLNPPASRRTRFIARLPVLVDRSSLGAAYSNGGQGSFAWRQEARYWPYGGTPRKLPGILDCFHGAIPAAKGRNRGYCDGGARNSSGHEVCVHPRNGGPLQKKPPKAARLPASAIKPSMHALSPSKPIHIAPKVLEADAPAAAGGSPAGGRGSFLGFCPAGSHFVRAFSSQSLPPAVSSFKGNGFSALRTCVRWGPSQMDFFVCGLDPEPSGRVAKDEEAGGRLKGGDVGRECGGKVLPRSPLSAIAAAQALRPNIVLFGLGYMDAEKVFETFSREALLRSGERDPVEKVIQCDNGQFIPMLQQVILEGTPYYLVGRDRLVEMGALGGELLFHPSEFYSLVWKLISRSKDKEDLSRSLKKVLSEDSSEFCLLKIHQYLLEWTDAPMAAKQPPQEFTETTFTRKWIIGRNKSECQLRQRGKQFELARAPLPSLLKQKPNWKILVVCDAALEERLAGRLASELSEMRREGPRFKRMFELEDTSSTRFHLCLMLYVILPIATVCRFAWKRIKRAYLRYWVIGSTVTVSGDEVLSKIRERTDEESDEESEDMRMSNLEIVESRWMGLRHSVRDKSRD</sequence>